<dbReference type="Pfam" id="PF16012">
    <property type="entry name" value="DUF4780"/>
    <property type="match status" value="2"/>
</dbReference>
<name>A0A0L0BLZ8_LUCCU</name>
<feature type="region of interest" description="Disordered" evidence="1">
    <location>
        <begin position="865"/>
        <end position="895"/>
    </location>
</feature>
<protein>
    <recommendedName>
        <fullName evidence="2">DUF4780 domain-containing protein</fullName>
    </recommendedName>
</protein>
<feature type="domain" description="DUF4780" evidence="2">
    <location>
        <begin position="238"/>
        <end position="347"/>
    </location>
</feature>
<reference evidence="3 4" key="1">
    <citation type="journal article" date="2015" name="Nat. Commun.">
        <title>Lucilia cuprina genome unlocks parasitic fly biology to underpin future interventions.</title>
        <authorList>
            <person name="Anstead C.A."/>
            <person name="Korhonen P.K."/>
            <person name="Young N.D."/>
            <person name="Hall R.S."/>
            <person name="Jex A.R."/>
            <person name="Murali S.C."/>
            <person name="Hughes D.S."/>
            <person name="Lee S.F."/>
            <person name="Perry T."/>
            <person name="Stroehlein A.J."/>
            <person name="Ansell B.R."/>
            <person name="Breugelmans B."/>
            <person name="Hofmann A."/>
            <person name="Qu J."/>
            <person name="Dugan S."/>
            <person name="Lee S.L."/>
            <person name="Chao H."/>
            <person name="Dinh H."/>
            <person name="Han Y."/>
            <person name="Doddapaneni H.V."/>
            <person name="Worley K.C."/>
            <person name="Muzny D.M."/>
            <person name="Ioannidis P."/>
            <person name="Waterhouse R.M."/>
            <person name="Zdobnov E.M."/>
            <person name="James P.J."/>
            <person name="Bagnall N.H."/>
            <person name="Kotze A.C."/>
            <person name="Gibbs R.A."/>
            <person name="Richards S."/>
            <person name="Batterham P."/>
            <person name="Gasser R.B."/>
        </authorList>
    </citation>
    <scope>NUCLEOTIDE SEQUENCE [LARGE SCALE GENOMIC DNA]</scope>
    <source>
        <strain evidence="3 4">LS</strain>
        <tissue evidence="3">Full body</tissue>
    </source>
</reference>
<evidence type="ECO:0000259" key="2">
    <source>
        <dbReference type="Pfam" id="PF16012"/>
    </source>
</evidence>
<feature type="region of interest" description="Disordered" evidence="1">
    <location>
        <begin position="596"/>
        <end position="621"/>
    </location>
</feature>
<evidence type="ECO:0000313" key="3">
    <source>
        <dbReference type="EMBL" id="KNC21145.1"/>
    </source>
</evidence>
<feature type="domain" description="DUF4780" evidence="2">
    <location>
        <begin position="921"/>
        <end position="1094"/>
    </location>
</feature>
<accession>A0A0L0BLZ8</accession>
<feature type="compositionally biased region" description="Acidic residues" evidence="1">
    <location>
        <begin position="804"/>
        <end position="814"/>
    </location>
</feature>
<dbReference type="InterPro" id="IPR031961">
    <property type="entry name" value="DUF4780"/>
</dbReference>
<feature type="region of interest" description="Disordered" evidence="1">
    <location>
        <begin position="794"/>
        <end position="818"/>
    </location>
</feature>
<organism evidence="3 4">
    <name type="scientific">Lucilia cuprina</name>
    <name type="common">Green bottle fly</name>
    <name type="synonym">Australian sheep blowfly</name>
    <dbReference type="NCBI Taxonomy" id="7375"/>
    <lineage>
        <taxon>Eukaryota</taxon>
        <taxon>Metazoa</taxon>
        <taxon>Ecdysozoa</taxon>
        <taxon>Arthropoda</taxon>
        <taxon>Hexapoda</taxon>
        <taxon>Insecta</taxon>
        <taxon>Pterygota</taxon>
        <taxon>Neoptera</taxon>
        <taxon>Endopterygota</taxon>
        <taxon>Diptera</taxon>
        <taxon>Brachycera</taxon>
        <taxon>Muscomorpha</taxon>
        <taxon>Oestroidea</taxon>
        <taxon>Calliphoridae</taxon>
        <taxon>Luciliinae</taxon>
        <taxon>Lucilia</taxon>
    </lineage>
</organism>
<keyword evidence="4" id="KW-1185">Reference proteome</keyword>
<dbReference type="EMBL" id="JRES01001651">
    <property type="protein sequence ID" value="KNC21145.1"/>
    <property type="molecule type" value="Genomic_DNA"/>
</dbReference>
<feature type="compositionally biased region" description="Polar residues" evidence="1">
    <location>
        <begin position="718"/>
        <end position="735"/>
    </location>
</feature>
<feature type="compositionally biased region" description="Basic residues" evidence="1">
    <location>
        <begin position="9"/>
        <end position="20"/>
    </location>
</feature>
<dbReference type="Proteomes" id="UP000037069">
    <property type="component" value="Unassembled WGS sequence"/>
</dbReference>
<feature type="region of interest" description="Disordered" evidence="1">
    <location>
        <begin position="135"/>
        <end position="156"/>
    </location>
</feature>
<feature type="compositionally biased region" description="Polar residues" evidence="1">
    <location>
        <begin position="881"/>
        <end position="895"/>
    </location>
</feature>
<proteinExistence type="predicted"/>
<evidence type="ECO:0000256" key="1">
    <source>
        <dbReference type="SAM" id="MobiDB-lite"/>
    </source>
</evidence>
<comment type="caution">
    <text evidence="3">The sequence shown here is derived from an EMBL/GenBank/DDBJ whole genome shotgun (WGS) entry which is preliminary data.</text>
</comment>
<gene>
    <name evidence="3" type="ORF">FF38_08369</name>
</gene>
<sequence length="1098" mass="128340">MEQCSSSSGRKRNRRRRRKSFGTTLKTRYTKACLIMSKIKDNKLKGTPHEKDQMDREKCELIIEEYLKFQRTQADLKKKEELTKVAPEKKGICLNKQNNVKIKQTIVKKEEPTKMTPETSLNQPNEVKKTLAVTKKEEQTEKAQEKRETSSNQHNEVKKTLCVMKKEEQTKMALERKETSLNQQIEEKKPQVNIKKQKQTMMISDNKGISVNQQLEMKPPKAIIKQHHLQISTYKISKNNLCMALVNEKEGKLQPVMVSQWPMIEKRISDIQFKYNLHNKNAPIPRFKSGEIYRGYYLIQCQDEFSKDFLCNCIEQIKDEFQGLCLNVIEIYKIPNDSPFTATLAVSNEIQRAAKRSTSPPVWRKLSQSTSAADKHRYYLGSLERMKLFNAKRKLNQNERRNERKCRRAIRKYEQRNGLPLTQPVNGANGRPQENTQGFQLSVNYFETDNFGDSRQEFFHDNWTEETNTKRLPEEEQNSGNWGAKCSWNSEEMEPESYTQMSGKSSLNRSYFENNYESELDVCGRPESTWYNSDAKTERLFERRQKSSPNSCWNFEESATESFNENNFNQEPNFRTNQTANGLWNDFNPEFESRHDLRRKSSSAGNNLETEETWRPNQLANTKWNYDNETGEDHEAPKNQFKLEFNFPAERSQSIREPYKSHTETRNYGYDQEGKNASPNSQIMRPHFHLETHDYPQHLSSPLQPSSSRNMMAKSIWNNSETNERSPSINKPNKSNAEEESTKILLEKHIFELLNALSGDNVDEESLKLPITETALKNPTELACQTLGKRKTDLSSTEVINLDSDQEEDEEKEEEEKAEKEYFKALGFLKKLQGRRNLNSLTEQEQFFKETSEFIVKQYQNKFGSKQETTTNESKNKRTRWSSSSLEQATESNSLMQTNNSINPALWNPTATLPYPSIKTQPELQIAIIDRLKPDLRIAQHLWCEMEENLIKALHYEVEKTNNTNITQFDAMHWKYGVKVIQCENMEALNFIKRFIIKQSLQNPHQQYDVIPIKELPKRSIVKVWIPPPNAEDMAILKIIKAQNHSLYTSCWTLINSRERSNRNGKDLYISISATSVDRLRNCRGEIRYVLKQCKYLE</sequence>
<evidence type="ECO:0000313" key="4">
    <source>
        <dbReference type="Proteomes" id="UP000037069"/>
    </source>
</evidence>
<feature type="region of interest" description="Disordered" evidence="1">
    <location>
        <begin position="1"/>
        <end position="23"/>
    </location>
</feature>
<dbReference type="OrthoDB" id="8035758at2759"/>
<dbReference type="AlphaFoldDB" id="A0A0L0BLZ8"/>
<feature type="region of interest" description="Disordered" evidence="1">
    <location>
        <begin position="660"/>
        <end position="682"/>
    </location>
</feature>
<feature type="region of interest" description="Disordered" evidence="1">
    <location>
        <begin position="718"/>
        <end position="740"/>
    </location>
</feature>